<comment type="caution">
    <text evidence="1">The sequence shown here is derived from an EMBL/GenBank/DDBJ whole genome shotgun (WGS) entry which is preliminary data.</text>
</comment>
<evidence type="ECO:0000313" key="2">
    <source>
        <dbReference type="Proteomes" id="UP000036277"/>
    </source>
</evidence>
<evidence type="ECO:0000313" key="1">
    <source>
        <dbReference type="EMBL" id="KMJ44231.1"/>
    </source>
</evidence>
<accession>A0A0J5FPK5</accession>
<dbReference type="EMBL" id="LFCV01000112">
    <property type="protein sequence ID" value="KMJ44231.1"/>
    <property type="molecule type" value="Genomic_DNA"/>
</dbReference>
<name>A0A0J5FPK5_9GAMM</name>
<proteinExistence type="predicted"/>
<gene>
    <name evidence="1" type="ORF">AB204_15390</name>
</gene>
<sequence length="576" mass="64446">MIFFNNSYANELMSNNVVLNKYDSNSKNNGKRSDLSTDYNMTFENGSQFYDLQIKIADFKCMYKTGDKNITLKPKNIHQENIEDSNSFKPFWWWPWGCEFEDKFIKWNTTIYEYGSAHKSCDIEFRVSFGIWALKWSTAINVKNNNDCPLDITATCDGEDCKNMEVYPAAKNIVITIDDYNAWEPPIITSPEPNSTVENNYITILGKGMMEDGDFPEIITNFNPYNYSVQSTGGDKNWIGQLWISCGITGTISIRDIENSEVTFNGPPCEATITSIQNGQTIPVGKYSLSGLVNSDTADHEKEMQVKITGYKRDGTIYSPTTSYTPNIDTGTGKWILEGLDAVCGINYNASVNAFFMLSDSKTTLPSLVGTNISYHTVNCSIEITNPKDHEVVSSTTDDTQNISISGKATDGKITVDMKLLNSQDQPIQPIDGFAKDRMWAVEAKDIPVGFIEIKASDSSDQESKTVTILSSKVFSVEAKNDSVFTVFDGTSMPYIESLEPRIDISLIVGDLGEKSEDVTPDKKGIWIAKKKHYARRGTYAFNFNEVSGNSDYVARKKKLLECTGGELKMTCIERE</sequence>
<keyword evidence="2" id="KW-1185">Reference proteome</keyword>
<dbReference type="PATRIC" id="fig|880157.4.peg.3284"/>
<organism evidence="1 2">
    <name type="scientific">Xenorhabdus khoisanae</name>
    <dbReference type="NCBI Taxonomy" id="880157"/>
    <lineage>
        <taxon>Bacteria</taxon>
        <taxon>Pseudomonadati</taxon>
        <taxon>Pseudomonadota</taxon>
        <taxon>Gammaproteobacteria</taxon>
        <taxon>Enterobacterales</taxon>
        <taxon>Morganellaceae</taxon>
        <taxon>Xenorhabdus</taxon>
    </lineage>
</organism>
<dbReference type="AlphaFoldDB" id="A0A0J5FPK5"/>
<protein>
    <submittedName>
        <fullName evidence="1">Uncharacterized protein</fullName>
    </submittedName>
</protein>
<dbReference type="Proteomes" id="UP000036277">
    <property type="component" value="Unassembled WGS sequence"/>
</dbReference>
<reference evidence="1 2" key="1">
    <citation type="submission" date="2015-06" db="EMBL/GenBank/DDBJ databases">
        <title>Draft Whole-Genome Sequence of the Entomopathogenic Bacterium Xenorhabdus khoisanae.</title>
        <authorList>
            <person name="Naidoo S."/>
            <person name="Featherston J."/>
            <person name="Gray V.M."/>
        </authorList>
    </citation>
    <scope>NUCLEOTIDE SEQUENCE [LARGE SCALE GENOMIC DNA]</scope>
    <source>
        <strain evidence="1 2">MCB</strain>
    </source>
</reference>
<dbReference type="OrthoDB" id="6438005at2"/>